<feature type="region of interest" description="Disordered" evidence="2">
    <location>
        <begin position="300"/>
        <end position="527"/>
    </location>
</feature>
<evidence type="ECO:0000256" key="1">
    <source>
        <dbReference type="ARBA" id="ARBA00006832"/>
    </source>
</evidence>
<feature type="compositionally biased region" description="Low complexity" evidence="2">
    <location>
        <begin position="595"/>
        <end position="608"/>
    </location>
</feature>
<proteinExistence type="inferred from homology"/>
<reference evidence="4 5" key="1">
    <citation type="submission" date="2021-08" db="EMBL/GenBank/DDBJ databases">
        <title>The highly contiguous genome resource for Trichoderma semiorbis FJ059, a fungal antagonistic to plant pathogens.</title>
        <authorList>
            <person name="Liu T."/>
        </authorList>
    </citation>
    <scope>NUCLEOTIDE SEQUENCE [LARGE SCALE GENOMIC DNA]</scope>
    <source>
        <strain evidence="4 5">FJ059</strain>
    </source>
</reference>
<dbReference type="InterPro" id="IPR013272">
    <property type="entry name" value="Vps72/YL1_C"/>
</dbReference>
<feature type="domain" description="Vps72/YL1 C-terminal" evidence="3">
    <location>
        <begin position="666"/>
        <end position="695"/>
    </location>
</feature>
<dbReference type="Proteomes" id="UP000826573">
    <property type="component" value="Unassembled WGS sequence"/>
</dbReference>
<comment type="caution">
    <text evidence="4">The sequence shown here is derived from an EMBL/GenBank/DDBJ whole genome shotgun (WGS) entry which is preliminary data.</text>
</comment>
<feature type="region of interest" description="Disordered" evidence="2">
    <location>
        <begin position="754"/>
        <end position="959"/>
    </location>
</feature>
<feature type="compositionally biased region" description="Polar residues" evidence="2">
    <location>
        <begin position="376"/>
        <end position="390"/>
    </location>
</feature>
<sequence>MSAIGSEAKLSEQEESQLSAPPPLSDLDSSDSDSEESKEAGQETEPEPVEWLATSRSRRATAGNRMKSMLANEEPDSDLELLFAESENDQGFSDVGDDASDVQMDSSSDDEDENNAGDDLEGEQELERQTRERRAAQRKRKAQDAIPAKFRKKVRINPAASDTSTPAPAPRPKKKSERTSWLPSPADLPTRASSRKTTRMSKEQLHQQMIEREERRLKQLEQMQKKAAKMEALKKPPMTQEDRLREAAIVEKRNSKSLNRWEVAEKQREEERRAKLAALNQRTLKGPVITFWTGLGEARRVVIEEEKPKRKKVEKKPKEAEVVKGDAANPAADKQGKGDQQQTDASMKVVPSSDVYTSAPQPKADPTEPRSKEEQTTTATESKVTDTTPPVKQEDTGENLKPQEPSKPSPDASSRPPSDAVPPTTAATTASSATSTLAAPSNVVSPPTAPPAVPTSTVAKPSEELRQPSIASPPPPPPSHSGLAAPAAASPSGPPRQMSPLAAPAGIGSPRSIEASKPSSVLAPPVLAPPPVMSMDYRPSPAPKSHVLALPLPQTTLAPPMQSQTPPVPMAGAVHISNEPVLRHTVLRPINPDLEPISKSASPSLSEPPSQPAPAPAEVPEAPETTTRNVIIFQNFDTNAIQDKTIQTQILFGRKMTKLNKPPSSQNCVITNLPARYRDPDTGLPYHNVAAYRELQRIKRGELSWSAILNAWVGSEKVAARGVPARFLDPNAPTKSPEEREKERLAQIRAVPPQPQPVQVQQQHPQPMQVQQQHQGPPAAVVAAAHKSPQVGQHVQQLQQSQQQGAQRPSLPPQHRPQLPLHQQQQVHQQQLAKPQQLQAPQQLQNRPASNLQAPIPQQQPQPSAPSTAPNVPPTLAPPQQSPLKVPAPQPVQTSPSPAVQSPAPAAVPSPQPQPSSQPQPQVQPQSQPQVQPPKEPADGPQASTVPQQAVQATTTSTQ</sequence>
<dbReference type="AlphaFoldDB" id="A0A9P8KP92"/>
<feature type="compositionally biased region" description="Basic and acidic residues" evidence="2">
    <location>
        <begin position="125"/>
        <end position="135"/>
    </location>
</feature>
<dbReference type="InterPro" id="IPR046757">
    <property type="entry name" value="YL1_N"/>
</dbReference>
<feature type="compositionally biased region" description="Pro residues" evidence="2">
    <location>
        <begin position="871"/>
        <end position="890"/>
    </location>
</feature>
<feature type="compositionally biased region" description="Basic and acidic residues" evidence="2">
    <location>
        <begin position="228"/>
        <end position="242"/>
    </location>
</feature>
<name>A0A9P8KP92_9HYPO</name>
<keyword evidence="5" id="KW-1185">Reference proteome</keyword>
<comment type="similarity">
    <text evidence="1">Belongs to the VPS72/YL1 family.</text>
</comment>
<feature type="compositionally biased region" description="Low complexity" evidence="2">
    <location>
        <begin position="891"/>
        <end position="905"/>
    </location>
</feature>
<feature type="compositionally biased region" description="Basic and acidic residues" evidence="2">
    <location>
        <begin position="200"/>
        <end position="219"/>
    </location>
</feature>
<dbReference type="EMBL" id="JAIMJC010000004">
    <property type="protein sequence ID" value="KAH0526250.1"/>
    <property type="molecule type" value="Genomic_DNA"/>
</dbReference>
<gene>
    <name evidence="4" type="ORF">TsFJ059_009599</name>
</gene>
<dbReference type="GO" id="GO:0005634">
    <property type="term" value="C:nucleus"/>
    <property type="evidence" value="ECO:0007669"/>
    <property type="project" value="TreeGrafter"/>
</dbReference>
<feature type="compositionally biased region" description="Low complexity" evidence="2">
    <location>
        <begin position="919"/>
        <end position="930"/>
    </location>
</feature>
<feature type="compositionally biased region" description="Pro residues" evidence="2">
    <location>
        <begin position="906"/>
        <end position="918"/>
    </location>
</feature>
<protein>
    <recommendedName>
        <fullName evidence="3">Vps72/YL1 C-terminal domain-containing protein</fullName>
    </recommendedName>
</protein>
<dbReference type="Pfam" id="PF08265">
    <property type="entry name" value="YL1_C"/>
    <property type="match status" value="1"/>
</dbReference>
<feature type="compositionally biased region" description="Acidic residues" evidence="2">
    <location>
        <begin position="107"/>
        <end position="124"/>
    </location>
</feature>
<evidence type="ECO:0000259" key="3">
    <source>
        <dbReference type="SMART" id="SM00993"/>
    </source>
</evidence>
<feature type="compositionally biased region" description="Low complexity" evidence="2">
    <location>
        <begin position="941"/>
        <end position="959"/>
    </location>
</feature>
<accession>A0A9P8KP92</accession>
<feature type="compositionally biased region" description="Basic and acidic residues" evidence="2">
    <location>
        <begin position="365"/>
        <end position="375"/>
    </location>
</feature>
<dbReference type="PANTHER" id="PTHR13275">
    <property type="entry name" value="YL-1 PROTEIN TRANSCRIPTION FACTOR-LIKE 1"/>
    <property type="match status" value="1"/>
</dbReference>
<dbReference type="Pfam" id="PF05764">
    <property type="entry name" value="YL1"/>
    <property type="match status" value="1"/>
</dbReference>
<dbReference type="SMART" id="SM00993">
    <property type="entry name" value="YL1_C"/>
    <property type="match status" value="1"/>
</dbReference>
<evidence type="ECO:0000256" key="2">
    <source>
        <dbReference type="SAM" id="MobiDB-lite"/>
    </source>
</evidence>
<evidence type="ECO:0000313" key="5">
    <source>
        <dbReference type="Proteomes" id="UP000826573"/>
    </source>
</evidence>
<feature type="region of interest" description="Disordered" evidence="2">
    <location>
        <begin position="1"/>
        <end position="242"/>
    </location>
</feature>
<feature type="compositionally biased region" description="Low complexity" evidence="2">
    <location>
        <begin position="757"/>
        <end position="809"/>
    </location>
</feature>
<dbReference type="PANTHER" id="PTHR13275:SF4">
    <property type="entry name" value="VACUOLAR PROTEIN SORTING-ASSOCIATED PROTEIN 72 HOMOLOG"/>
    <property type="match status" value="1"/>
</dbReference>
<feature type="compositionally biased region" description="Low complexity" evidence="2">
    <location>
        <begin position="480"/>
        <end position="491"/>
    </location>
</feature>
<evidence type="ECO:0000313" key="4">
    <source>
        <dbReference type="EMBL" id="KAH0526250.1"/>
    </source>
</evidence>
<feature type="region of interest" description="Disordered" evidence="2">
    <location>
        <begin position="592"/>
        <end position="625"/>
    </location>
</feature>
<feature type="compositionally biased region" description="Low complexity" evidence="2">
    <location>
        <begin position="409"/>
        <end position="446"/>
    </location>
</feature>
<feature type="compositionally biased region" description="Low complexity" evidence="2">
    <location>
        <begin position="816"/>
        <end position="857"/>
    </location>
</feature>
<organism evidence="4 5">
    <name type="scientific">Trichoderma semiorbis</name>
    <dbReference type="NCBI Taxonomy" id="1491008"/>
    <lineage>
        <taxon>Eukaryota</taxon>
        <taxon>Fungi</taxon>
        <taxon>Dikarya</taxon>
        <taxon>Ascomycota</taxon>
        <taxon>Pezizomycotina</taxon>
        <taxon>Sordariomycetes</taxon>
        <taxon>Hypocreomycetidae</taxon>
        <taxon>Hypocreales</taxon>
        <taxon>Hypocreaceae</taxon>
        <taxon>Trichoderma</taxon>
    </lineage>
</organism>